<feature type="domain" description="HFX-2341-like N-terminal" evidence="1">
    <location>
        <begin position="6"/>
        <end position="124"/>
    </location>
</feature>
<evidence type="ECO:0000259" key="1">
    <source>
        <dbReference type="Pfam" id="PF19810"/>
    </source>
</evidence>
<organism evidence="3 4">
    <name type="scientific">Salinirubrum litoreum</name>
    <dbReference type="NCBI Taxonomy" id="1126234"/>
    <lineage>
        <taxon>Archaea</taxon>
        <taxon>Methanobacteriati</taxon>
        <taxon>Methanobacteriota</taxon>
        <taxon>Stenosarchaea group</taxon>
        <taxon>Halobacteria</taxon>
        <taxon>Halobacteriales</taxon>
        <taxon>Haloferacaceae</taxon>
        <taxon>Salinirubrum</taxon>
    </lineage>
</organism>
<evidence type="ECO:0000259" key="2">
    <source>
        <dbReference type="Pfam" id="PF22665"/>
    </source>
</evidence>
<keyword evidence="4" id="KW-1185">Reference proteome</keyword>
<feature type="domain" description="DUF6293" evidence="2">
    <location>
        <begin position="143"/>
        <end position="242"/>
    </location>
</feature>
<proteinExistence type="predicted"/>
<comment type="caution">
    <text evidence="3">The sequence shown here is derived from an EMBL/GenBank/DDBJ whole genome shotgun (WGS) entry which is preliminary data.</text>
</comment>
<dbReference type="InterPro" id="IPR046260">
    <property type="entry name" value="HFX_2341-like_N"/>
</dbReference>
<protein>
    <submittedName>
        <fullName evidence="3">DUF6293 family protein</fullName>
    </submittedName>
</protein>
<evidence type="ECO:0000313" key="4">
    <source>
        <dbReference type="Proteomes" id="UP001596201"/>
    </source>
</evidence>
<dbReference type="RefSeq" id="WP_227230707.1">
    <property type="nucleotide sequence ID" value="NZ_JAJCVJ010000002.1"/>
</dbReference>
<evidence type="ECO:0000313" key="3">
    <source>
        <dbReference type="EMBL" id="MFC5368432.1"/>
    </source>
</evidence>
<name>A0ABD5REF0_9EURY</name>
<sequence length="246" mass="27526">MHRIDEVHIAPLGYEYDRILGPVEQYAVDTLYLLDHDEPRSEKPPYHDDLRVELAELDVDVRERTTDLLDVYDVLGVVTTLVSEHPDDIVRVNVSSGSKLSAVGATIACMVTEATAYYVHPEGYTHAERGERESYGYADDEVLPSYPIESPTRDQVAVLQFLDETNTDARTVKKQDIIDHAEAVGLSFVADNRPANDKAKFALLNANVIDPLIEDGYVAVEQVGRRKQVSLTDTGEDALRAFRHML</sequence>
<dbReference type="InterPro" id="IPR054162">
    <property type="entry name" value="DUF6293_C"/>
</dbReference>
<gene>
    <name evidence="3" type="ORF">ACFPJ5_15995</name>
</gene>
<dbReference type="Proteomes" id="UP001596201">
    <property type="component" value="Unassembled WGS sequence"/>
</dbReference>
<dbReference type="Pfam" id="PF22665">
    <property type="entry name" value="WHD_DUF6293"/>
    <property type="match status" value="1"/>
</dbReference>
<dbReference type="Pfam" id="PF19810">
    <property type="entry name" value="HFX_2341_N"/>
    <property type="match status" value="1"/>
</dbReference>
<dbReference type="AlphaFoldDB" id="A0ABD5REF0"/>
<accession>A0ABD5REF0</accession>
<reference evidence="3 4" key="1">
    <citation type="journal article" date="2019" name="Int. J. Syst. Evol. Microbiol.">
        <title>The Global Catalogue of Microorganisms (GCM) 10K type strain sequencing project: providing services to taxonomists for standard genome sequencing and annotation.</title>
        <authorList>
            <consortium name="The Broad Institute Genomics Platform"/>
            <consortium name="The Broad Institute Genome Sequencing Center for Infectious Disease"/>
            <person name="Wu L."/>
            <person name="Ma J."/>
        </authorList>
    </citation>
    <scope>NUCLEOTIDE SEQUENCE [LARGE SCALE GENOMIC DNA]</scope>
    <source>
        <strain evidence="3 4">CGMCC 1.12237</strain>
    </source>
</reference>
<dbReference type="EMBL" id="JBHSKX010000002">
    <property type="protein sequence ID" value="MFC5368432.1"/>
    <property type="molecule type" value="Genomic_DNA"/>
</dbReference>